<dbReference type="AlphaFoldDB" id="A0AAI9YAC1"/>
<dbReference type="EMBL" id="MPDP01000028">
    <property type="protein sequence ID" value="KAK1492680.1"/>
    <property type="molecule type" value="Genomic_DNA"/>
</dbReference>
<evidence type="ECO:0000313" key="3">
    <source>
        <dbReference type="Proteomes" id="UP001239213"/>
    </source>
</evidence>
<name>A0AAI9YAC1_9PEZI</name>
<sequence length="68" mass="7782">MMTLQKIQLVFLLGIGWLSSNPSFWPPWVVAEPRHTTEHFRGHASNARAEIPQVTSIVITFFHIPRGE</sequence>
<evidence type="ECO:0000313" key="2">
    <source>
        <dbReference type="EMBL" id="KAK1492680.1"/>
    </source>
</evidence>
<organism evidence="2 3">
    <name type="scientific">Colletotrichum cuscutae</name>
    <dbReference type="NCBI Taxonomy" id="1209917"/>
    <lineage>
        <taxon>Eukaryota</taxon>
        <taxon>Fungi</taxon>
        <taxon>Dikarya</taxon>
        <taxon>Ascomycota</taxon>
        <taxon>Pezizomycotina</taxon>
        <taxon>Sordariomycetes</taxon>
        <taxon>Hypocreomycetidae</taxon>
        <taxon>Glomerellales</taxon>
        <taxon>Glomerellaceae</taxon>
        <taxon>Colletotrichum</taxon>
        <taxon>Colletotrichum acutatum species complex</taxon>
    </lineage>
</organism>
<dbReference type="Proteomes" id="UP001239213">
    <property type="component" value="Unassembled WGS sequence"/>
</dbReference>
<evidence type="ECO:0008006" key="4">
    <source>
        <dbReference type="Google" id="ProtNLM"/>
    </source>
</evidence>
<gene>
    <name evidence="2" type="ORF">CCUS01_13957</name>
</gene>
<proteinExistence type="predicted"/>
<comment type="caution">
    <text evidence="2">The sequence shown here is derived from an EMBL/GenBank/DDBJ whole genome shotgun (WGS) entry which is preliminary data.</text>
</comment>
<feature type="signal peptide" evidence="1">
    <location>
        <begin position="1"/>
        <end position="20"/>
    </location>
</feature>
<evidence type="ECO:0000256" key="1">
    <source>
        <dbReference type="SAM" id="SignalP"/>
    </source>
</evidence>
<protein>
    <recommendedName>
        <fullName evidence="4">Secreted protein</fullName>
    </recommendedName>
</protein>
<keyword evidence="3" id="KW-1185">Reference proteome</keyword>
<reference evidence="2" key="1">
    <citation type="submission" date="2016-11" db="EMBL/GenBank/DDBJ databases">
        <title>The genome sequence of Colletotrichum cuscutae.</title>
        <authorList>
            <person name="Baroncelli R."/>
        </authorList>
    </citation>
    <scope>NUCLEOTIDE SEQUENCE</scope>
    <source>
        <strain evidence="2">IMI 304802</strain>
    </source>
</reference>
<feature type="chain" id="PRO_5042496878" description="Secreted protein" evidence="1">
    <location>
        <begin position="21"/>
        <end position="68"/>
    </location>
</feature>
<keyword evidence="1" id="KW-0732">Signal</keyword>
<accession>A0AAI9YAC1</accession>